<dbReference type="EMBL" id="SLWS01000001">
    <property type="protein sequence ID" value="TCO64392.1"/>
    <property type="molecule type" value="Genomic_DNA"/>
</dbReference>
<protein>
    <recommendedName>
        <fullName evidence="3">ReqiPepy6 Gp37-like protein</fullName>
    </recommendedName>
</protein>
<evidence type="ECO:0008006" key="3">
    <source>
        <dbReference type="Google" id="ProtNLM"/>
    </source>
</evidence>
<comment type="caution">
    <text evidence="1">The sequence shown here is derived from an EMBL/GenBank/DDBJ whole genome shotgun (WGS) entry which is preliminary data.</text>
</comment>
<keyword evidence="2" id="KW-1185">Reference proteome</keyword>
<organism evidence="1 2">
    <name type="scientific">Actinocrispum wychmicini</name>
    <dbReference type="NCBI Taxonomy" id="1213861"/>
    <lineage>
        <taxon>Bacteria</taxon>
        <taxon>Bacillati</taxon>
        <taxon>Actinomycetota</taxon>
        <taxon>Actinomycetes</taxon>
        <taxon>Pseudonocardiales</taxon>
        <taxon>Pseudonocardiaceae</taxon>
        <taxon>Actinocrispum</taxon>
    </lineage>
</organism>
<dbReference type="AlphaFoldDB" id="A0A4R2JYQ4"/>
<evidence type="ECO:0000313" key="2">
    <source>
        <dbReference type="Proteomes" id="UP000295680"/>
    </source>
</evidence>
<gene>
    <name evidence="1" type="ORF">EV192_101160</name>
</gene>
<dbReference type="RefSeq" id="WP_132110120.1">
    <property type="nucleotide sequence ID" value="NZ_SLWS01000001.1"/>
</dbReference>
<evidence type="ECO:0000313" key="1">
    <source>
        <dbReference type="EMBL" id="TCO64392.1"/>
    </source>
</evidence>
<dbReference type="Proteomes" id="UP000295680">
    <property type="component" value="Unassembled WGS sequence"/>
</dbReference>
<name>A0A4R2JYQ4_9PSEU</name>
<proteinExistence type="predicted"/>
<sequence length="380" mass="42079">MATPLYTYMVHDLITNAPLGELPLTGVRHTHRLNDSGTLTATFNLDTKTATRRRVKDPYDWTTPVTRCLYAYRDERPVWGGILWTRRYDSTTRTVQLGAADWWSYYDHRRLLPVLPANPPVDLVARQQVQYTNIDQNEIARRLVQLAHAHTGGNINVQLDASLSDVRRDRTYAGYELTTIGDALRNLANVQGGPDMMFGVATTLDPRGRPIRQLQVGDPYLGQQGSAHVFETGGNITGYTWPTDGTRYASRAFATGDGAAEGMPIAVAEDHDRYPHGWPLTEIEQGYSAVTDPDTLQQHADADQRVARLPVVLPTLTVRGDLHPTVGEWAVGDDARVEIDDDFMVDGISTSMRIVADEIAPGDDTEVVTLTMAPLLDDVA</sequence>
<reference evidence="1 2" key="1">
    <citation type="submission" date="2019-03" db="EMBL/GenBank/DDBJ databases">
        <title>Genomic Encyclopedia of Type Strains, Phase IV (KMG-IV): sequencing the most valuable type-strain genomes for metagenomic binning, comparative biology and taxonomic classification.</title>
        <authorList>
            <person name="Goeker M."/>
        </authorList>
    </citation>
    <scope>NUCLEOTIDE SEQUENCE [LARGE SCALE GENOMIC DNA]</scope>
    <source>
        <strain evidence="1 2">DSM 45934</strain>
    </source>
</reference>
<dbReference type="OrthoDB" id="3515845at2"/>
<accession>A0A4R2JYQ4</accession>